<dbReference type="AlphaFoldDB" id="A0A316UXN5"/>
<sequence>MRCIEFAVHRRLRLSFCGGDSVGSSSQAPRLALLRTRPPSRPLIFATSVRLCVGVCAVRASQHAKRLKFGLPLPFDCSWGATAFAGVLLRGDTRTPTWMGTEAERALVRGLWPGLDSLGALTDLAHALF</sequence>
<dbReference type="EMBL" id="KZ819662">
    <property type="protein sequence ID" value="PWN30069.1"/>
    <property type="molecule type" value="Genomic_DNA"/>
</dbReference>
<gene>
    <name evidence="1" type="ORF">BDZ90DRAFT_3994</name>
</gene>
<keyword evidence="2" id="KW-1185">Reference proteome</keyword>
<evidence type="ECO:0000313" key="2">
    <source>
        <dbReference type="Proteomes" id="UP000245884"/>
    </source>
</evidence>
<organism evidence="1 2">
    <name type="scientific">Jaminaea rosea</name>
    <dbReference type="NCBI Taxonomy" id="1569628"/>
    <lineage>
        <taxon>Eukaryota</taxon>
        <taxon>Fungi</taxon>
        <taxon>Dikarya</taxon>
        <taxon>Basidiomycota</taxon>
        <taxon>Ustilaginomycotina</taxon>
        <taxon>Exobasidiomycetes</taxon>
        <taxon>Microstromatales</taxon>
        <taxon>Microstromatales incertae sedis</taxon>
        <taxon>Jaminaea</taxon>
    </lineage>
</organism>
<dbReference type="GeneID" id="37031380"/>
<evidence type="ECO:0000313" key="1">
    <source>
        <dbReference type="EMBL" id="PWN30069.1"/>
    </source>
</evidence>
<proteinExistence type="predicted"/>
<protein>
    <submittedName>
        <fullName evidence="1">Uncharacterized protein</fullName>
    </submittedName>
</protein>
<dbReference type="Proteomes" id="UP000245884">
    <property type="component" value="Unassembled WGS sequence"/>
</dbReference>
<reference evidence="1 2" key="1">
    <citation type="journal article" date="2018" name="Mol. Biol. Evol.">
        <title>Broad Genomic Sampling Reveals a Smut Pathogenic Ancestry of the Fungal Clade Ustilaginomycotina.</title>
        <authorList>
            <person name="Kijpornyongpan T."/>
            <person name="Mondo S.J."/>
            <person name="Barry K."/>
            <person name="Sandor L."/>
            <person name="Lee J."/>
            <person name="Lipzen A."/>
            <person name="Pangilinan J."/>
            <person name="LaButti K."/>
            <person name="Hainaut M."/>
            <person name="Henrissat B."/>
            <person name="Grigoriev I.V."/>
            <person name="Spatafora J.W."/>
            <person name="Aime M.C."/>
        </authorList>
    </citation>
    <scope>NUCLEOTIDE SEQUENCE [LARGE SCALE GENOMIC DNA]</scope>
    <source>
        <strain evidence="1 2">MCA 5214</strain>
    </source>
</reference>
<accession>A0A316UXN5</accession>
<dbReference type="RefSeq" id="XP_025364681.1">
    <property type="nucleotide sequence ID" value="XM_025509557.1"/>
</dbReference>
<name>A0A316UXN5_9BASI</name>